<dbReference type="InterPro" id="IPR036770">
    <property type="entry name" value="Ankyrin_rpt-contain_sf"/>
</dbReference>
<dbReference type="PROSITE" id="PS50853">
    <property type="entry name" value="FN3"/>
    <property type="match status" value="2"/>
</dbReference>
<comment type="caution">
    <text evidence="7">The sequence shown here is derived from an EMBL/GenBank/DDBJ whole genome shotgun (WGS) entry which is preliminary data.</text>
</comment>
<feature type="domain" description="Fibronectin type-III" evidence="6">
    <location>
        <begin position="326"/>
        <end position="426"/>
    </location>
</feature>
<dbReference type="InterPro" id="IPR002048">
    <property type="entry name" value="EF_hand_dom"/>
</dbReference>
<feature type="domain" description="Fibronectin type-III" evidence="6">
    <location>
        <begin position="230"/>
        <end position="325"/>
    </location>
</feature>
<feature type="repeat" description="ANK" evidence="4">
    <location>
        <begin position="136"/>
        <end position="168"/>
    </location>
</feature>
<dbReference type="Pfam" id="PF13499">
    <property type="entry name" value="EF-hand_7"/>
    <property type="match status" value="1"/>
</dbReference>
<dbReference type="PROSITE" id="PS50088">
    <property type="entry name" value="ANK_REPEAT"/>
    <property type="match status" value="2"/>
</dbReference>
<dbReference type="Gene3D" id="1.10.238.10">
    <property type="entry name" value="EF-hand"/>
    <property type="match status" value="1"/>
</dbReference>
<dbReference type="InterPro" id="IPR013783">
    <property type="entry name" value="Ig-like_fold"/>
</dbReference>
<dbReference type="InterPro" id="IPR011992">
    <property type="entry name" value="EF-hand-dom_pair"/>
</dbReference>
<dbReference type="InterPro" id="IPR036116">
    <property type="entry name" value="FN3_sf"/>
</dbReference>
<evidence type="ECO:0000256" key="3">
    <source>
        <dbReference type="ARBA" id="ARBA00023043"/>
    </source>
</evidence>
<keyword evidence="2" id="KW-0106">Calcium</keyword>
<gene>
    <name evidence="7" type="ORF">F444_12183</name>
</gene>
<dbReference type="EMBL" id="ANJA01002188">
    <property type="protein sequence ID" value="ETO71496.1"/>
    <property type="molecule type" value="Genomic_DNA"/>
</dbReference>
<evidence type="ECO:0000256" key="1">
    <source>
        <dbReference type="ARBA" id="ARBA00022737"/>
    </source>
</evidence>
<dbReference type="AlphaFoldDB" id="A0A080ZXY5"/>
<name>A0A080ZXY5_PHYNI</name>
<dbReference type="CDD" id="cd00051">
    <property type="entry name" value="EFh"/>
    <property type="match status" value="1"/>
</dbReference>
<feature type="domain" description="EF-hand" evidence="5">
    <location>
        <begin position="6"/>
        <end position="41"/>
    </location>
</feature>
<feature type="domain" description="EF-hand" evidence="5">
    <location>
        <begin position="42"/>
        <end position="77"/>
    </location>
</feature>
<dbReference type="FunFam" id="1.10.238.10:FF:000003">
    <property type="entry name" value="Calmodulin A"/>
    <property type="match status" value="1"/>
</dbReference>
<dbReference type="SMART" id="SM00248">
    <property type="entry name" value="ANK"/>
    <property type="match status" value="3"/>
</dbReference>
<sequence>MADDKELRETVRAAFACYDEDGSGWIDAAELRHLVSDLGGVLTERDFRKALQILDRDSNGVIDRDEFTEWWVGQSEGNGTAGEVEKVLARLRDLGRQRFHVDIHTACWNGFEDVVERLVEDGSELVNQRDSSEYGNQNSPLHYAAYQGHNSICDILIKQGASINGTNGSGCTPVFFASQQGHVGVVDLLLQNGAELRIAETKNGLTPVDVCTTPAITELFRNLLGKPPSTPAAPTLEPLSDTELKILWSPPRPNLDEVVPVSGYKVKISSSSVPVKIALAVAFPTETSISGLCADTEYSASICAINLHGLSEFSAESELVRTRKAKPLAPVLCVTDTGPAEISVAWTLADSDRQPGVSCIIYLTSPEPDGTCKWESVLKTDDHAINSTTVEDLLPDHRYKLRAVVISDDGQQALSDAVAARTTGKAAAKRSTSSKFLGASNVVRAFGANRKEAKDNQEAKP</sequence>
<evidence type="ECO:0000313" key="7">
    <source>
        <dbReference type="EMBL" id="ETO71496.1"/>
    </source>
</evidence>
<dbReference type="InterPro" id="IPR018247">
    <property type="entry name" value="EF_Hand_1_Ca_BS"/>
</dbReference>
<dbReference type="SUPFAM" id="SSF48403">
    <property type="entry name" value="Ankyrin repeat"/>
    <property type="match status" value="1"/>
</dbReference>
<dbReference type="SMART" id="SM00060">
    <property type="entry name" value="FN3"/>
    <property type="match status" value="2"/>
</dbReference>
<proteinExistence type="predicted"/>
<dbReference type="Pfam" id="PF12796">
    <property type="entry name" value="Ank_2"/>
    <property type="match status" value="1"/>
</dbReference>
<evidence type="ECO:0000256" key="2">
    <source>
        <dbReference type="ARBA" id="ARBA00022837"/>
    </source>
</evidence>
<accession>A0A080ZXY5</accession>
<reference evidence="7 8" key="1">
    <citation type="submission" date="2013-11" db="EMBL/GenBank/DDBJ databases">
        <title>The Genome Sequence of Phytophthora parasitica P1976.</title>
        <authorList>
            <consortium name="The Broad Institute Genomics Platform"/>
            <person name="Russ C."/>
            <person name="Tyler B."/>
            <person name="Panabieres F."/>
            <person name="Shan W."/>
            <person name="Tripathy S."/>
            <person name="Grunwald N."/>
            <person name="Machado M."/>
            <person name="Johnson C.S."/>
            <person name="Walker B."/>
            <person name="Young S."/>
            <person name="Zeng Q."/>
            <person name="Gargeya S."/>
            <person name="Fitzgerald M."/>
            <person name="Haas B."/>
            <person name="Abouelleil A."/>
            <person name="Allen A.W."/>
            <person name="Alvarado L."/>
            <person name="Arachchi H.M."/>
            <person name="Berlin A.M."/>
            <person name="Chapman S.B."/>
            <person name="Gainer-Dewar J."/>
            <person name="Goldberg J."/>
            <person name="Griggs A."/>
            <person name="Gujja S."/>
            <person name="Hansen M."/>
            <person name="Howarth C."/>
            <person name="Imamovic A."/>
            <person name="Ireland A."/>
            <person name="Larimer J."/>
            <person name="McCowan C."/>
            <person name="Murphy C."/>
            <person name="Pearson M."/>
            <person name="Poon T.W."/>
            <person name="Priest M."/>
            <person name="Roberts A."/>
            <person name="Saif S."/>
            <person name="Shea T."/>
            <person name="Sisk P."/>
            <person name="Sykes S."/>
            <person name="Wortman J."/>
            <person name="Nusbaum C."/>
            <person name="Birren B."/>
        </authorList>
    </citation>
    <scope>NUCLEOTIDE SEQUENCE [LARGE SCALE GENOMIC DNA]</scope>
    <source>
        <strain evidence="7 8">P1976</strain>
    </source>
</reference>
<dbReference type="PROSITE" id="PS50297">
    <property type="entry name" value="ANK_REP_REGION"/>
    <property type="match status" value="2"/>
</dbReference>
<evidence type="ECO:0000256" key="4">
    <source>
        <dbReference type="PROSITE-ProRule" id="PRU00023"/>
    </source>
</evidence>
<dbReference type="SUPFAM" id="SSF47473">
    <property type="entry name" value="EF-hand"/>
    <property type="match status" value="1"/>
</dbReference>
<dbReference type="Gene3D" id="2.60.40.10">
    <property type="entry name" value="Immunoglobulins"/>
    <property type="match status" value="2"/>
</dbReference>
<dbReference type="Proteomes" id="UP000028582">
    <property type="component" value="Unassembled WGS sequence"/>
</dbReference>
<dbReference type="PANTHER" id="PTHR24171">
    <property type="entry name" value="ANKYRIN REPEAT DOMAIN-CONTAINING PROTEIN 39-RELATED"/>
    <property type="match status" value="1"/>
</dbReference>
<evidence type="ECO:0000259" key="6">
    <source>
        <dbReference type="PROSITE" id="PS50853"/>
    </source>
</evidence>
<dbReference type="PROSITE" id="PS50222">
    <property type="entry name" value="EF_HAND_2"/>
    <property type="match status" value="2"/>
</dbReference>
<dbReference type="Gene3D" id="1.25.40.20">
    <property type="entry name" value="Ankyrin repeat-containing domain"/>
    <property type="match status" value="1"/>
</dbReference>
<dbReference type="SUPFAM" id="SSF49265">
    <property type="entry name" value="Fibronectin type III"/>
    <property type="match status" value="1"/>
</dbReference>
<dbReference type="GO" id="GO:0005509">
    <property type="term" value="F:calcium ion binding"/>
    <property type="evidence" value="ECO:0007669"/>
    <property type="project" value="InterPro"/>
</dbReference>
<evidence type="ECO:0000313" key="8">
    <source>
        <dbReference type="Proteomes" id="UP000028582"/>
    </source>
</evidence>
<keyword evidence="1" id="KW-0677">Repeat</keyword>
<protein>
    <submittedName>
        <fullName evidence="7">Uncharacterized protein</fullName>
    </submittedName>
</protein>
<dbReference type="Pfam" id="PF00041">
    <property type="entry name" value="fn3"/>
    <property type="match status" value="1"/>
</dbReference>
<feature type="repeat" description="ANK" evidence="4">
    <location>
        <begin position="169"/>
        <end position="201"/>
    </location>
</feature>
<dbReference type="OrthoDB" id="26525at2759"/>
<dbReference type="CDD" id="cd00063">
    <property type="entry name" value="FN3"/>
    <property type="match status" value="2"/>
</dbReference>
<dbReference type="InterPro" id="IPR002110">
    <property type="entry name" value="Ankyrin_rpt"/>
</dbReference>
<evidence type="ECO:0000259" key="5">
    <source>
        <dbReference type="PROSITE" id="PS50222"/>
    </source>
</evidence>
<dbReference type="InterPro" id="IPR003961">
    <property type="entry name" value="FN3_dom"/>
</dbReference>
<dbReference type="SMART" id="SM00054">
    <property type="entry name" value="EFh"/>
    <property type="match status" value="2"/>
</dbReference>
<dbReference type="PROSITE" id="PS00018">
    <property type="entry name" value="EF_HAND_1"/>
    <property type="match status" value="2"/>
</dbReference>
<organism evidence="7 8">
    <name type="scientific">Phytophthora nicotianae P1976</name>
    <dbReference type="NCBI Taxonomy" id="1317066"/>
    <lineage>
        <taxon>Eukaryota</taxon>
        <taxon>Sar</taxon>
        <taxon>Stramenopiles</taxon>
        <taxon>Oomycota</taxon>
        <taxon>Peronosporomycetes</taxon>
        <taxon>Peronosporales</taxon>
        <taxon>Peronosporaceae</taxon>
        <taxon>Phytophthora</taxon>
    </lineage>
</organism>
<keyword evidence="3 4" id="KW-0040">ANK repeat</keyword>